<dbReference type="Pfam" id="PF23598">
    <property type="entry name" value="LRR_14"/>
    <property type="match status" value="1"/>
</dbReference>
<dbReference type="InterPro" id="IPR032675">
    <property type="entry name" value="LRR_dom_sf"/>
</dbReference>
<dbReference type="Pfam" id="PF13855">
    <property type="entry name" value="LRR_8"/>
    <property type="match status" value="2"/>
</dbReference>
<dbReference type="SMART" id="SM00044">
    <property type="entry name" value="CYCc"/>
    <property type="match status" value="1"/>
</dbReference>
<dbReference type="Pfam" id="PF23010">
    <property type="entry name" value="RA_3"/>
    <property type="match status" value="1"/>
</dbReference>
<dbReference type="Gene3D" id="3.80.10.10">
    <property type="entry name" value="Ribonuclease Inhibitor"/>
    <property type="match status" value="3"/>
</dbReference>
<dbReference type="SMART" id="SM00364">
    <property type="entry name" value="LRR_BAC"/>
    <property type="match status" value="9"/>
</dbReference>
<dbReference type="InterPro" id="IPR055414">
    <property type="entry name" value="LRR_R13L4/SHOC2-like"/>
</dbReference>
<dbReference type="InterPro" id="IPR001054">
    <property type="entry name" value="A/G_cyclase"/>
</dbReference>
<dbReference type="InterPro" id="IPR029787">
    <property type="entry name" value="Nucleotide_cyclase"/>
</dbReference>
<dbReference type="PANTHER" id="PTHR48051:SF1">
    <property type="entry name" value="RAS SUPPRESSOR PROTEIN 1"/>
    <property type="match status" value="1"/>
</dbReference>
<evidence type="ECO:0000259" key="5">
    <source>
        <dbReference type="PROSITE" id="PS51746"/>
    </source>
</evidence>
<dbReference type="Pfam" id="PF00211">
    <property type="entry name" value="Guanylate_cyc"/>
    <property type="match status" value="1"/>
</dbReference>
<dbReference type="InterPro" id="IPR003591">
    <property type="entry name" value="Leu-rich_rpt_typical-subtyp"/>
</dbReference>
<keyword evidence="2" id="KW-0479">Metal-binding</keyword>
<feature type="domain" description="Guanylate cyclase" evidence="4">
    <location>
        <begin position="954"/>
        <end position="1090"/>
    </location>
</feature>
<dbReference type="CDD" id="cd07302">
    <property type="entry name" value="CHD"/>
    <property type="match status" value="1"/>
</dbReference>
<sequence>MSFLAGLMLNEKLLLGEEREGHNLYLKERGREQIFGNTERPADIVRRRLEQAGYDVADGFDLLAGDGLSFLLKFVYKSQVFGPTEQNLNIEDYERVDLSGRSLRTIPVALHQHADQIVSLYLSRNPMLDLPLDLIQSCISLTELRLSQMGHKRVPVNVSAALSLTRLDISSNRIGDLDNAYLKRIPGLQTLYAQNNRMERLPWHFPRLRALTRLNISNNKFRVLPTVVCQLENLRNLDILFNSISDLPEELGLLRNLEHLIIVGNQISKIPPEATGLVSLCRLDCRRNLIADLTVISTLPKLEKLSADHNTLHGLDLCLGPLLTTIDASFNEITQIEQVPGPVGRPPSSLISLDVSHAKLSSLDSLTLNELVSLRNLNLSYSQFKFLPSSLGNLDYLETLFCSDNILEELPASIGKLKRLEVLDVHNNNLTELSGELWNCPSLIKLNATRVGLEEDDLHMHPFPERQVSTVSLTDASSSLSISIHLPSLAYALERLYLGKNQLTSETLEYFLPLFQELKKSNLEELYLSGNGLTMLPTEDLVKMTKLGTLYLNENRLQSLPQELGKVKSLTVLDLGSNSLKYNIYNWEFDWNWNFNKNLKYLNLSGNKHLQIKSDHTKLPGGSRQIHITPAATSTSLIRQQSLGGFTDLIQLRVLGLMDVTITTTGITVCGMAYGIADTLGRNDHLNMVDLVHEFSSSQDHHKNEAIFAIFGRSQPPKATPGVSGNRIAKFLRDKFVEVFCTQLAGLNEARAEGVPDALRRSFLKVNQNLHKMLFTNQKYSASNGGSAFLGPDMHDAVVSRGGASGVALYFQGKTMYIANAGNALTGLVNNEIDISRSFGFFHLLPIVNARLDIATWELSELDEFVIVADCRLWDFVLYKIAVDIVRWERGDPMLAAQKLRDFAMSYGADGSTMIMVISVADLFRTDEPRSREGSIVDPQLLQDEVPAPTGYLALVFTDIRNSTHLWDVNRGMNTAWRLHNTLLRRKLRFCGGYKVKTEGDAFMCAFSTTMAAVWWCLAVQMELLDEDWPLEILECEDGKLICDLDNRPIARGLSVCMGIHCGALLCEVDPVNHQMDYFGPMVNRSARINSSAAGGQIMCSKEVIREIRAKLYNGPATLQSEFQPAEAVDNVWRLGVTIFEVGAVKLKGLELPEQLSLIYPDASGSRVQFSMSQIWQLGLVCLWLESLATSRIFREMAEWKSSIQMVSDNDNDKEEASLYIYGDPNLLLPALDENMLSDRDMMLVLDALSRRIENAVAEIRERVEVCSAHQRL</sequence>
<evidence type="ECO:0000256" key="1">
    <source>
        <dbReference type="ARBA" id="ARBA00022614"/>
    </source>
</evidence>
<accession>A0A6A4GV05</accession>
<dbReference type="Gene3D" id="3.60.40.10">
    <property type="entry name" value="PPM-type phosphatase domain"/>
    <property type="match status" value="2"/>
</dbReference>
<organism evidence="6 7">
    <name type="scientific">Gymnopus androsaceus JB14</name>
    <dbReference type="NCBI Taxonomy" id="1447944"/>
    <lineage>
        <taxon>Eukaryota</taxon>
        <taxon>Fungi</taxon>
        <taxon>Dikarya</taxon>
        <taxon>Basidiomycota</taxon>
        <taxon>Agaricomycotina</taxon>
        <taxon>Agaricomycetes</taxon>
        <taxon>Agaricomycetidae</taxon>
        <taxon>Agaricales</taxon>
        <taxon>Marasmiineae</taxon>
        <taxon>Omphalotaceae</taxon>
        <taxon>Gymnopus</taxon>
    </lineage>
</organism>
<evidence type="ECO:0000256" key="3">
    <source>
        <dbReference type="ARBA" id="ARBA00022737"/>
    </source>
</evidence>
<dbReference type="GO" id="GO:0046872">
    <property type="term" value="F:metal ion binding"/>
    <property type="evidence" value="ECO:0007669"/>
    <property type="project" value="UniProtKB-KW"/>
</dbReference>
<dbReference type="InterPro" id="IPR001611">
    <property type="entry name" value="Leu-rich_rpt"/>
</dbReference>
<dbReference type="GO" id="GO:0035556">
    <property type="term" value="P:intracellular signal transduction"/>
    <property type="evidence" value="ECO:0007669"/>
    <property type="project" value="InterPro"/>
</dbReference>
<dbReference type="EMBL" id="ML769719">
    <property type="protein sequence ID" value="KAE9388925.1"/>
    <property type="molecule type" value="Genomic_DNA"/>
</dbReference>
<keyword evidence="1" id="KW-0433">Leucine-rich repeat</keyword>
<dbReference type="SUPFAM" id="SSF55073">
    <property type="entry name" value="Nucleotide cyclase"/>
    <property type="match status" value="1"/>
</dbReference>
<dbReference type="Proteomes" id="UP000799118">
    <property type="component" value="Unassembled WGS sequence"/>
</dbReference>
<proteinExistence type="predicted"/>
<keyword evidence="7" id="KW-1185">Reference proteome</keyword>
<dbReference type="InterPro" id="IPR001932">
    <property type="entry name" value="PPM-type_phosphatase-like_dom"/>
</dbReference>
<dbReference type="CDD" id="cd00143">
    <property type="entry name" value="PP2Cc"/>
    <property type="match status" value="1"/>
</dbReference>
<dbReference type="SMART" id="SM00332">
    <property type="entry name" value="PP2Cc"/>
    <property type="match status" value="1"/>
</dbReference>
<evidence type="ECO:0000313" key="6">
    <source>
        <dbReference type="EMBL" id="KAE9388925.1"/>
    </source>
</evidence>
<dbReference type="AlphaFoldDB" id="A0A6A4GV05"/>
<dbReference type="PROSITE" id="PS50125">
    <property type="entry name" value="GUANYLATE_CYCLASE_2"/>
    <property type="match status" value="1"/>
</dbReference>
<dbReference type="SMART" id="SM00369">
    <property type="entry name" value="LRR_TYP"/>
    <property type="match status" value="7"/>
</dbReference>
<evidence type="ECO:0000313" key="7">
    <source>
        <dbReference type="Proteomes" id="UP000799118"/>
    </source>
</evidence>
<reference evidence="6" key="1">
    <citation type="journal article" date="2019" name="Environ. Microbiol.">
        <title>Fungal ecological strategies reflected in gene transcription - a case study of two litter decomposers.</title>
        <authorList>
            <person name="Barbi F."/>
            <person name="Kohler A."/>
            <person name="Barry K."/>
            <person name="Baskaran P."/>
            <person name="Daum C."/>
            <person name="Fauchery L."/>
            <person name="Ihrmark K."/>
            <person name="Kuo A."/>
            <person name="LaButti K."/>
            <person name="Lipzen A."/>
            <person name="Morin E."/>
            <person name="Grigoriev I.V."/>
            <person name="Henrissat B."/>
            <person name="Lindahl B."/>
            <person name="Martin F."/>
        </authorList>
    </citation>
    <scope>NUCLEOTIDE SEQUENCE</scope>
    <source>
        <strain evidence="6">JB14</strain>
    </source>
</reference>
<dbReference type="PROSITE" id="PS51746">
    <property type="entry name" value="PPM_2"/>
    <property type="match status" value="1"/>
</dbReference>
<name>A0A6A4GV05_9AGAR</name>
<evidence type="ECO:0008006" key="8">
    <source>
        <dbReference type="Google" id="ProtNLM"/>
    </source>
</evidence>
<keyword evidence="3" id="KW-0677">Repeat</keyword>
<protein>
    <recommendedName>
        <fullName evidence="8">Adenylate cyclase</fullName>
    </recommendedName>
</protein>
<dbReference type="PANTHER" id="PTHR48051">
    <property type="match status" value="1"/>
</dbReference>
<dbReference type="OrthoDB" id="2021138at2759"/>
<dbReference type="Pfam" id="PF00481">
    <property type="entry name" value="PP2C"/>
    <property type="match status" value="1"/>
</dbReference>
<dbReference type="InterPro" id="IPR036457">
    <property type="entry name" value="PPM-type-like_dom_sf"/>
</dbReference>
<dbReference type="SUPFAM" id="SSF52058">
    <property type="entry name" value="L domain-like"/>
    <property type="match status" value="2"/>
</dbReference>
<dbReference type="InterPro" id="IPR055071">
    <property type="entry name" value="RA_PHLPP-like"/>
</dbReference>
<evidence type="ECO:0000259" key="4">
    <source>
        <dbReference type="PROSITE" id="PS50125"/>
    </source>
</evidence>
<dbReference type="GO" id="GO:0005737">
    <property type="term" value="C:cytoplasm"/>
    <property type="evidence" value="ECO:0007669"/>
    <property type="project" value="TreeGrafter"/>
</dbReference>
<evidence type="ECO:0000256" key="2">
    <source>
        <dbReference type="ARBA" id="ARBA00022723"/>
    </source>
</evidence>
<dbReference type="GO" id="GO:0009190">
    <property type="term" value="P:cyclic nucleotide biosynthetic process"/>
    <property type="evidence" value="ECO:0007669"/>
    <property type="project" value="InterPro"/>
</dbReference>
<dbReference type="PROSITE" id="PS51450">
    <property type="entry name" value="LRR"/>
    <property type="match status" value="4"/>
</dbReference>
<dbReference type="SUPFAM" id="SSF81606">
    <property type="entry name" value="PP2C-like"/>
    <property type="match status" value="1"/>
</dbReference>
<dbReference type="Gene3D" id="3.30.70.1230">
    <property type="entry name" value="Nucleotide cyclase"/>
    <property type="match status" value="1"/>
</dbReference>
<gene>
    <name evidence="6" type="ORF">BT96DRAFT_1071856</name>
</gene>
<feature type="domain" description="PPM-type phosphatase" evidence="5">
    <location>
        <begin position="700"/>
        <end position="920"/>
    </location>
</feature>
<dbReference type="InterPro" id="IPR050216">
    <property type="entry name" value="LRR_domain-containing"/>
</dbReference>